<dbReference type="Proteomes" id="UP001501057">
    <property type="component" value="Unassembled WGS sequence"/>
</dbReference>
<comment type="pathway">
    <text evidence="1">Cell wall biogenesis; cell wall polysaccharide biosynthesis.</text>
</comment>
<dbReference type="Gene3D" id="3.90.550.10">
    <property type="entry name" value="Spore Coat Polysaccharide Biosynthesis Protein SpsA, Chain A"/>
    <property type="match status" value="1"/>
</dbReference>
<comment type="similarity">
    <text evidence="2">Belongs to the glycosyltransferase 2 family.</text>
</comment>
<dbReference type="InterPro" id="IPR029044">
    <property type="entry name" value="Nucleotide-diphossugar_trans"/>
</dbReference>
<dbReference type="RefSeq" id="WP_344202398.1">
    <property type="nucleotide sequence ID" value="NZ_BAAAME010000004.1"/>
</dbReference>
<keyword evidence="3" id="KW-0328">Glycosyltransferase</keyword>
<evidence type="ECO:0000256" key="2">
    <source>
        <dbReference type="ARBA" id="ARBA00006739"/>
    </source>
</evidence>
<sequence length="307" mass="33961">MSDVPDRLVVVLVSALPRLNELRALLDSLASVRVPDRYRLRVVVVDNGVRPTVPDDRDGVTVVHEEAPGIVPARNRSIEVALAADPWAVAFVDDDEIVPAEWLTNLVEAQEKFSADVVTGPVDYVLPPGTPRTPAVARRFATLRHAHGPYEGTVATNNTLVLAHWFEGPSGLRFDPTFNGTGGEDVELFRRLRAQGGFVAWAPDSAVTELVPADRATPHALRQRALRNGQLEVRLRLLAHESTPRRQMVRAVYHGAKSTFRYAVLGLVVPRHRELGRLEISRALGYWKAAAGLRPFEEYERSDTAAR</sequence>
<organism evidence="6 7">
    <name type="scientific">Aeromicrobium alkaliterrae</name>
    <dbReference type="NCBI Taxonomy" id="302168"/>
    <lineage>
        <taxon>Bacteria</taxon>
        <taxon>Bacillati</taxon>
        <taxon>Actinomycetota</taxon>
        <taxon>Actinomycetes</taxon>
        <taxon>Propionibacteriales</taxon>
        <taxon>Nocardioidaceae</taxon>
        <taxon>Aeromicrobium</taxon>
    </lineage>
</organism>
<dbReference type="SUPFAM" id="SSF53448">
    <property type="entry name" value="Nucleotide-diphospho-sugar transferases"/>
    <property type="match status" value="1"/>
</dbReference>
<evidence type="ECO:0000313" key="6">
    <source>
        <dbReference type="EMBL" id="GAA1744990.1"/>
    </source>
</evidence>
<name>A0ABN2JZZ1_9ACTN</name>
<gene>
    <name evidence="6" type="primary">exoM</name>
    <name evidence="6" type="ORF">GCM10009710_26260</name>
</gene>
<dbReference type="EMBL" id="BAAAME010000004">
    <property type="protein sequence ID" value="GAA1744990.1"/>
    <property type="molecule type" value="Genomic_DNA"/>
</dbReference>
<dbReference type="InterPro" id="IPR001173">
    <property type="entry name" value="Glyco_trans_2-like"/>
</dbReference>
<dbReference type="Pfam" id="PF00535">
    <property type="entry name" value="Glycos_transf_2"/>
    <property type="match status" value="1"/>
</dbReference>
<evidence type="ECO:0000313" key="7">
    <source>
        <dbReference type="Proteomes" id="UP001501057"/>
    </source>
</evidence>
<reference evidence="6 7" key="1">
    <citation type="journal article" date="2019" name="Int. J. Syst. Evol. Microbiol.">
        <title>The Global Catalogue of Microorganisms (GCM) 10K type strain sequencing project: providing services to taxonomists for standard genome sequencing and annotation.</title>
        <authorList>
            <consortium name="The Broad Institute Genomics Platform"/>
            <consortium name="The Broad Institute Genome Sequencing Center for Infectious Disease"/>
            <person name="Wu L."/>
            <person name="Ma J."/>
        </authorList>
    </citation>
    <scope>NUCLEOTIDE SEQUENCE [LARGE SCALE GENOMIC DNA]</scope>
    <source>
        <strain evidence="6 7">JCM 13518</strain>
    </source>
</reference>
<evidence type="ECO:0000256" key="3">
    <source>
        <dbReference type="ARBA" id="ARBA00022676"/>
    </source>
</evidence>
<comment type="caution">
    <text evidence="6">The sequence shown here is derived from an EMBL/GenBank/DDBJ whole genome shotgun (WGS) entry which is preliminary data.</text>
</comment>
<dbReference type="PANTHER" id="PTHR43179">
    <property type="entry name" value="RHAMNOSYLTRANSFERASE WBBL"/>
    <property type="match status" value="1"/>
</dbReference>
<dbReference type="CDD" id="cd00761">
    <property type="entry name" value="Glyco_tranf_GTA_type"/>
    <property type="match status" value="1"/>
</dbReference>
<dbReference type="PANTHER" id="PTHR43179:SF12">
    <property type="entry name" value="GALACTOFURANOSYLTRANSFERASE GLFT2"/>
    <property type="match status" value="1"/>
</dbReference>
<accession>A0ABN2JZZ1</accession>
<evidence type="ECO:0000256" key="4">
    <source>
        <dbReference type="ARBA" id="ARBA00022679"/>
    </source>
</evidence>
<evidence type="ECO:0000256" key="1">
    <source>
        <dbReference type="ARBA" id="ARBA00004776"/>
    </source>
</evidence>
<protein>
    <submittedName>
        <fullName evidence="6">Succinoglycan biosynthesis glycosyltransferase ExoM</fullName>
    </submittedName>
</protein>
<keyword evidence="7" id="KW-1185">Reference proteome</keyword>
<feature type="domain" description="Glycosyltransferase 2-like" evidence="5">
    <location>
        <begin position="19"/>
        <end position="136"/>
    </location>
</feature>
<proteinExistence type="inferred from homology"/>
<keyword evidence="4" id="KW-0808">Transferase</keyword>
<evidence type="ECO:0000259" key="5">
    <source>
        <dbReference type="Pfam" id="PF00535"/>
    </source>
</evidence>